<organism evidence="1 2">
    <name type="scientific">Kitasatospora nipponensis</name>
    <dbReference type="NCBI Taxonomy" id="258049"/>
    <lineage>
        <taxon>Bacteria</taxon>
        <taxon>Bacillati</taxon>
        <taxon>Actinomycetota</taxon>
        <taxon>Actinomycetes</taxon>
        <taxon>Kitasatosporales</taxon>
        <taxon>Streptomycetaceae</taxon>
        <taxon>Kitasatospora</taxon>
    </lineage>
</organism>
<reference evidence="2" key="1">
    <citation type="journal article" date="2019" name="Int. J. Syst. Evol. Microbiol.">
        <title>The Global Catalogue of Microorganisms (GCM) 10K type strain sequencing project: providing services to taxonomists for standard genome sequencing and annotation.</title>
        <authorList>
            <consortium name="The Broad Institute Genomics Platform"/>
            <consortium name="The Broad Institute Genome Sequencing Center for Infectious Disease"/>
            <person name="Wu L."/>
            <person name="Ma J."/>
        </authorList>
    </citation>
    <scope>NUCLEOTIDE SEQUENCE [LARGE SCALE GENOMIC DNA]</scope>
    <source>
        <strain evidence="2">JCM 13004</strain>
    </source>
</reference>
<keyword evidence="2" id="KW-1185">Reference proteome</keyword>
<sequence length="120" mass="13520">MTPRRPRRIHVDGLEYRWVIQVLDPDHVAVRAWREGPGRRRQLVVSVAFSDFWLYFREIAAAGERAAELFPREPVTPGLTAALVRAGIAGGWQPEATGEPARFTMVGDRTAFALVAQPRR</sequence>
<comment type="caution">
    <text evidence="1">The sequence shown here is derived from an EMBL/GenBank/DDBJ whole genome shotgun (WGS) entry which is preliminary data.</text>
</comment>
<dbReference type="RefSeq" id="WP_344439364.1">
    <property type="nucleotide sequence ID" value="NZ_BAAALF010000008.1"/>
</dbReference>
<dbReference type="EMBL" id="BAAALF010000008">
    <property type="protein sequence ID" value="GAA1220849.1"/>
    <property type="molecule type" value="Genomic_DNA"/>
</dbReference>
<dbReference type="Proteomes" id="UP001500037">
    <property type="component" value="Unassembled WGS sequence"/>
</dbReference>
<proteinExistence type="predicted"/>
<evidence type="ECO:0000313" key="1">
    <source>
        <dbReference type="EMBL" id="GAA1220849.1"/>
    </source>
</evidence>
<name>A0ABP4GCE9_9ACTN</name>
<accession>A0ABP4GCE9</accession>
<protein>
    <submittedName>
        <fullName evidence="1">Uncharacterized protein</fullName>
    </submittedName>
</protein>
<gene>
    <name evidence="1" type="ORF">GCM10009665_08710</name>
</gene>
<evidence type="ECO:0000313" key="2">
    <source>
        <dbReference type="Proteomes" id="UP001500037"/>
    </source>
</evidence>